<name>F2TV69_AJEDA</name>
<evidence type="ECO:0000313" key="1">
    <source>
        <dbReference type="EMBL" id="EGE87132.1"/>
    </source>
</evidence>
<dbReference type="EMBL" id="GG750489">
    <property type="protein sequence ID" value="EGE87132.1"/>
    <property type="molecule type" value="Genomic_DNA"/>
</dbReference>
<proteinExistence type="predicted"/>
<reference evidence="1" key="1">
    <citation type="submission" date="2010-03" db="EMBL/GenBank/DDBJ databases">
        <title>Annotation of Blastomyces dermatitidis strain ATCC 18188.</title>
        <authorList>
            <consortium name="The Broad Institute Genome Sequencing Platform"/>
            <consortium name="Broad Institute Genome Sequencing Center for Infectious Disease."/>
            <person name="Cuomo C."/>
            <person name="Klein B."/>
            <person name="Sullivan T."/>
            <person name="Heitman J."/>
            <person name="Young S."/>
            <person name="Zeng Q."/>
            <person name="Gargeya S."/>
            <person name="Alvarado L."/>
            <person name="Berlin A.M."/>
            <person name="Chapman S.B."/>
            <person name="Chen Z."/>
            <person name="Freedman E."/>
            <person name="Gellesch M."/>
            <person name="Goldberg J."/>
            <person name="Griggs A."/>
            <person name="Gujja S."/>
            <person name="Heilman E."/>
            <person name="Heiman D."/>
            <person name="Howarth C."/>
            <person name="Mehta T."/>
            <person name="Neiman D."/>
            <person name="Pearson M."/>
            <person name="Roberts A."/>
            <person name="Saif S."/>
            <person name="Shea T."/>
            <person name="Shenoy N."/>
            <person name="Sisk P."/>
            <person name="Stolte C."/>
            <person name="Sykes S."/>
            <person name="White J."/>
            <person name="Yandava C."/>
            <person name="Haas B."/>
            <person name="Nusbaum C."/>
            <person name="Birren B."/>
        </authorList>
    </citation>
    <scope>NUCLEOTIDE SEQUENCE</scope>
    <source>
        <strain evidence="1">ATCC 18188</strain>
    </source>
</reference>
<organism evidence="1">
    <name type="scientific">Ajellomyces dermatitidis (strain ATCC 18188 / CBS 674.68)</name>
    <name type="common">Blastomyces dermatitidis</name>
    <dbReference type="NCBI Taxonomy" id="653446"/>
    <lineage>
        <taxon>Eukaryota</taxon>
        <taxon>Fungi</taxon>
        <taxon>Dikarya</taxon>
        <taxon>Ascomycota</taxon>
        <taxon>Pezizomycotina</taxon>
        <taxon>Eurotiomycetes</taxon>
        <taxon>Eurotiomycetidae</taxon>
        <taxon>Onygenales</taxon>
        <taxon>Ajellomycetaceae</taxon>
        <taxon>Blastomyces</taxon>
    </lineage>
</organism>
<dbReference type="Proteomes" id="UP000007802">
    <property type="component" value="Unassembled WGS sequence"/>
</dbReference>
<sequence length="54" mass="6268">TPTLELNPLRTRLKEEMAPYKIPTVLKLVDSIERNAMGKVNKKDIIKTYWPDKA</sequence>
<dbReference type="SUPFAM" id="SSF56801">
    <property type="entry name" value="Acetyl-CoA synthetase-like"/>
    <property type="match status" value="1"/>
</dbReference>
<protein>
    <submittedName>
        <fullName evidence="1">Acsf3 protein</fullName>
    </submittedName>
</protein>
<accession>F2TV69</accession>
<dbReference type="InterPro" id="IPR045851">
    <property type="entry name" value="AMP-bd_C_sf"/>
</dbReference>
<dbReference type="HOGENOM" id="CLU_3107012_0_0_1"/>
<gene>
    <name evidence="1" type="ORF">BDDG_10084</name>
</gene>
<dbReference type="AlphaFoldDB" id="F2TV69"/>
<dbReference type="Gene3D" id="3.30.300.30">
    <property type="match status" value="1"/>
</dbReference>
<feature type="non-terminal residue" evidence="1">
    <location>
        <position position="1"/>
    </location>
</feature>